<evidence type="ECO:0000256" key="9">
    <source>
        <dbReference type="SAM" id="Phobius"/>
    </source>
</evidence>
<comment type="caution">
    <text evidence="11">The sequence shown here is derived from an EMBL/GenBank/DDBJ whole genome shotgun (WGS) entry which is preliminary data.</text>
</comment>
<dbReference type="PROSITE" id="PS50850">
    <property type="entry name" value="MFS"/>
    <property type="match status" value="1"/>
</dbReference>
<feature type="transmembrane region" description="Helical" evidence="9">
    <location>
        <begin position="105"/>
        <end position="123"/>
    </location>
</feature>
<dbReference type="NCBIfam" id="TIGR00711">
    <property type="entry name" value="efflux_EmrB"/>
    <property type="match status" value="1"/>
</dbReference>
<dbReference type="GO" id="GO:0022857">
    <property type="term" value="F:transmembrane transporter activity"/>
    <property type="evidence" value="ECO:0007669"/>
    <property type="project" value="InterPro"/>
</dbReference>
<evidence type="ECO:0000256" key="8">
    <source>
        <dbReference type="SAM" id="MobiDB-lite"/>
    </source>
</evidence>
<feature type="transmembrane region" description="Helical" evidence="9">
    <location>
        <begin position="12"/>
        <end position="33"/>
    </location>
</feature>
<organism evidence="11 12">
    <name type="scientific">Saccharopolyspora spinosa</name>
    <dbReference type="NCBI Taxonomy" id="60894"/>
    <lineage>
        <taxon>Bacteria</taxon>
        <taxon>Bacillati</taxon>
        <taxon>Actinomycetota</taxon>
        <taxon>Actinomycetes</taxon>
        <taxon>Pseudonocardiales</taxon>
        <taxon>Pseudonocardiaceae</taxon>
        <taxon>Saccharopolyspora</taxon>
    </lineage>
</organism>
<evidence type="ECO:0000256" key="1">
    <source>
        <dbReference type="ARBA" id="ARBA00004651"/>
    </source>
</evidence>
<dbReference type="InterPro" id="IPR004638">
    <property type="entry name" value="EmrB-like"/>
</dbReference>
<feature type="transmembrane region" description="Helical" evidence="9">
    <location>
        <begin position="226"/>
        <end position="243"/>
    </location>
</feature>
<dbReference type="OrthoDB" id="5168668at2"/>
<feature type="compositionally biased region" description="Basic and acidic residues" evidence="8">
    <location>
        <begin position="479"/>
        <end position="489"/>
    </location>
</feature>
<accession>A0A2N3XVX2</accession>
<keyword evidence="5 9" id="KW-0812">Transmembrane</keyword>
<keyword evidence="7 9" id="KW-0472">Membrane</keyword>
<feature type="transmembrane region" description="Helical" evidence="9">
    <location>
        <begin position="353"/>
        <end position="379"/>
    </location>
</feature>
<evidence type="ECO:0000313" key="11">
    <source>
        <dbReference type="EMBL" id="PKW14834.1"/>
    </source>
</evidence>
<sequence length="489" mass="52364">MRRLEYKWLVGITFVLALIMQILDVTILNVALATLGREFRVDAAALQWVLTGYMISLAVFIPSSGWIADRFGSKRTFQTAVVIFTFASVLCGVSTEMWQLVGARVLQGVGGGMLVPVGQAMLFRAFPPDERAKAGAVLAIPITVAPMLGPVLGGLLVQYANWRWIFFINVPVGALALFFAVVFLREEPRRDPGRFDFPGFVLAGAGLATLLYGLEQGAQLGWGQPQVWSSLVAAVLLIGGLAWRELTVTHPMLDLRLLTDRLFCTGNVLLLCQTGAMFGVLFLIPLYLQNLRGVSPMHAGLVLMPQAISMLLTTQVISRIYGRVGPKRLILAGFAVQVAIGLGLQLQGTDTSLWLLVALLAVQGVAMGLLMTPVQTATFARISRADMGQASSMFNVSRQVATALGTAIVATVLVMLTEHGMSTVDPTAAGQVAEAQLGAYHGAFLVSVVFAGLGLLLGLRVRDSDAAASLDTPATKTQPSEREPSKTVR</sequence>
<dbReference type="CDD" id="cd17503">
    <property type="entry name" value="MFS_LmrB_MDR_like"/>
    <property type="match status" value="1"/>
</dbReference>
<feature type="transmembrane region" description="Helical" evidence="9">
    <location>
        <begin position="400"/>
        <end position="417"/>
    </location>
</feature>
<dbReference type="Pfam" id="PF07690">
    <property type="entry name" value="MFS_1"/>
    <property type="match status" value="1"/>
</dbReference>
<feature type="transmembrane region" description="Helical" evidence="9">
    <location>
        <begin position="299"/>
        <end position="317"/>
    </location>
</feature>
<dbReference type="InterPro" id="IPR036259">
    <property type="entry name" value="MFS_trans_sf"/>
</dbReference>
<dbReference type="GO" id="GO:0005886">
    <property type="term" value="C:plasma membrane"/>
    <property type="evidence" value="ECO:0007669"/>
    <property type="project" value="UniProtKB-SubCell"/>
</dbReference>
<dbReference type="EMBL" id="PJNB01000001">
    <property type="protein sequence ID" value="PKW14834.1"/>
    <property type="molecule type" value="Genomic_DNA"/>
</dbReference>
<feature type="transmembrane region" description="Helical" evidence="9">
    <location>
        <begin position="195"/>
        <end position="214"/>
    </location>
</feature>
<dbReference type="STRING" id="994479.GCA_000194155_02959"/>
<gene>
    <name evidence="11" type="ORF">A8926_2484</name>
</gene>
<feature type="transmembrane region" description="Helical" evidence="9">
    <location>
        <begin position="80"/>
        <end position="99"/>
    </location>
</feature>
<evidence type="ECO:0000256" key="6">
    <source>
        <dbReference type="ARBA" id="ARBA00022989"/>
    </source>
</evidence>
<feature type="transmembrane region" description="Helical" evidence="9">
    <location>
        <begin position="45"/>
        <end position="68"/>
    </location>
</feature>
<comment type="similarity">
    <text evidence="2">Belongs to the major facilitator superfamily. EmrB family.</text>
</comment>
<evidence type="ECO:0000259" key="10">
    <source>
        <dbReference type="PROSITE" id="PS50850"/>
    </source>
</evidence>
<dbReference type="AlphaFoldDB" id="A0A2N3XVX2"/>
<evidence type="ECO:0000256" key="4">
    <source>
        <dbReference type="ARBA" id="ARBA00022475"/>
    </source>
</evidence>
<feature type="transmembrane region" description="Helical" evidence="9">
    <location>
        <begin position="135"/>
        <end position="156"/>
    </location>
</feature>
<keyword evidence="4" id="KW-1003">Cell membrane</keyword>
<feature type="domain" description="Major facilitator superfamily (MFS) profile" evidence="10">
    <location>
        <begin position="10"/>
        <end position="466"/>
    </location>
</feature>
<evidence type="ECO:0000256" key="3">
    <source>
        <dbReference type="ARBA" id="ARBA00022448"/>
    </source>
</evidence>
<keyword evidence="12" id="KW-1185">Reference proteome</keyword>
<feature type="region of interest" description="Disordered" evidence="8">
    <location>
        <begin position="468"/>
        <end position="489"/>
    </location>
</feature>
<proteinExistence type="inferred from homology"/>
<dbReference type="RefSeq" id="WP_010695847.1">
    <property type="nucleotide sequence ID" value="NZ_CP061007.1"/>
</dbReference>
<feature type="transmembrane region" description="Helical" evidence="9">
    <location>
        <begin position="162"/>
        <end position="183"/>
    </location>
</feature>
<dbReference type="Proteomes" id="UP000233786">
    <property type="component" value="Unassembled WGS sequence"/>
</dbReference>
<name>A0A2N3XVX2_SACSN</name>
<dbReference type="SUPFAM" id="SSF103473">
    <property type="entry name" value="MFS general substrate transporter"/>
    <property type="match status" value="1"/>
</dbReference>
<reference evidence="11" key="1">
    <citation type="submission" date="2017-12" db="EMBL/GenBank/DDBJ databases">
        <title>Sequencing the genomes of 1000 Actinobacteria strains.</title>
        <authorList>
            <person name="Klenk H.-P."/>
        </authorList>
    </citation>
    <scope>NUCLEOTIDE SEQUENCE [LARGE SCALE GENOMIC DNA]</scope>
    <source>
        <strain evidence="11">DSM 44228</strain>
    </source>
</reference>
<evidence type="ECO:0000256" key="2">
    <source>
        <dbReference type="ARBA" id="ARBA00008537"/>
    </source>
</evidence>
<feature type="transmembrane region" description="Helical" evidence="9">
    <location>
        <begin position="264"/>
        <end position="287"/>
    </location>
</feature>
<dbReference type="InterPro" id="IPR011701">
    <property type="entry name" value="MFS"/>
</dbReference>
<evidence type="ECO:0000313" key="12">
    <source>
        <dbReference type="Proteomes" id="UP000233786"/>
    </source>
</evidence>
<comment type="subcellular location">
    <subcellularLocation>
        <location evidence="1">Cell membrane</location>
        <topology evidence="1">Multi-pass membrane protein</topology>
    </subcellularLocation>
</comment>
<feature type="transmembrane region" description="Helical" evidence="9">
    <location>
        <begin position="437"/>
        <end position="459"/>
    </location>
</feature>
<dbReference type="PANTHER" id="PTHR42718">
    <property type="entry name" value="MAJOR FACILITATOR SUPERFAMILY MULTIDRUG TRANSPORTER MFSC"/>
    <property type="match status" value="1"/>
</dbReference>
<dbReference type="Gene3D" id="1.20.1720.10">
    <property type="entry name" value="Multidrug resistance protein D"/>
    <property type="match status" value="1"/>
</dbReference>
<keyword evidence="6 9" id="KW-1133">Transmembrane helix</keyword>
<dbReference type="InterPro" id="IPR020846">
    <property type="entry name" value="MFS_dom"/>
</dbReference>
<evidence type="ECO:0000256" key="7">
    <source>
        <dbReference type="ARBA" id="ARBA00023136"/>
    </source>
</evidence>
<evidence type="ECO:0000256" key="5">
    <source>
        <dbReference type="ARBA" id="ARBA00022692"/>
    </source>
</evidence>
<feature type="transmembrane region" description="Helical" evidence="9">
    <location>
        <begin position="329"/>
        <end position="347"/>
    </location>
</feature>
<keyword evidence="3" id="KW-0813">Transport</keyword>
<protein>
    <submittedName>
        <fullName evidence="11">EmrB/QacA subfamily drug resistance transporter</fullName>
    </submittedName>
</protein>
<dbReference type="PANTHER" id="PTHR42718:SF9">
    <property type="entry name" value="MAJOR FACILITATOR SUPERFAMILY MULTIDRUG TRANSPORTER MFSC"/>
    <property type="match status" value="1"/>
</dbReference>
<dbReference type="Gene3D" id="1.20.1250.20">
    <property type="entry name" value="MFS general substrate transporter like domains"/>
    <property type="match status" value="1"/>
</dbReference>